<accession>A0A059CTM2</accession>
<dbReference type="InParanoid" id="A0A059CTM2"/>
<evidence type="ECO:0000313" key="1">
    <source>
        <dbReference type="EMBL" id="KCW81823.1"/>
    </source>
</evidence>
<name>A0A059CTM2_EUCGR</name>
<dbReference type="Gramene" id="KCW81823">
    <property type="protein sequence ID" value="KCW81823"/>
    <property type="gene ID" value="EUGRSUZ_C03180"/>
</dbReference>
<dbReference type="EMBL" id="KK198755">
    <property type="protein sequence ID" value="KCW81823.1"/>
    <property type="molecule type" value="Genomic_DNA"/>
</dbReference>
<protein>
    <submittedName>
        <fullName evidence="1">Uncharacterized protein</fullName>
    </submittedName>
</protein>
<reference evidence="1" key="1">
    <citation type="submission" date="2013-07" db="EMBL/GenBank/DDBJ databases">
        <title>The genome of Eucalyptus grandis.</title>
        <authorList>
            <person name="Schmutz J."/>
            <person name="Hayes R."/>
            <person name="Myburg A."/>
            <person name="Tuskan G."/>
            <person name="Grattapaglia D."/>
            <person name="Rokhsar D.S."/>
        </authorList>
    </citation>
    <scope>NUCLEOTIDE SEQUENCE</scope>
    <source>
        <tissue evidence="1">Leaf extractions</tissue>
    </source>
</reference>
<dbReference type="AlphaFoldDB" id="A0A059CTM2"/>
<organism evidence="1">
    <name type="scientific">Eucalyptus grandis</name>
    <name type="common">Flooded gum</name>
    <dbReference type="NCBI Taxonomy" id="71139"/>
    <lineage>
        <taxon>Eukaryota</taxon>
        <taxon>Viridiplantae</taxon>
        <taxon>Streptophyta</taxon>
        <taxon>Embryophyta</taxon>
        <taxon>Tracheophyta</taxon>
        <taxon>Spermatophyta</taxon>
        <taxon>Magnoliopsida</taxon>
        <taxon>eudicotyledons</taxon>
        <taxon>Gunneridae</taxon>
        <taxon>Pentapetalae</taxon>
        <taxon>rosids</taxon>
        <taxon>malvids</taxon>
        <taxon>Myrtales</taxon>
        <taxon>Myrtaceae</taxon>
        <taxon>Myrtoideae</taxon>
        <taxon>Eucalypteae</taxon>
        <taxon>Eucalyptus</taxon>
    </lineage>
</organism>
<proteinExistence type="predicted"/>
<sequence>MSSWHPPLSRRRRSCCPSAVEPRNVKRLLAAARRHTQLGPRRAEPSARDASLLLCRSYSAASHPETTNLCFALRDRLLHVHKQIAPAVFLFARENHD</sequence>
<gene>
    <name evidence="1" type="ORF">EUGRSUZ_C03180</name>
</gene>